<dbReference type="PANTHER" id="PTHR15898">
    <property type="entry name" value="BIFUNCTIONAL APOPTOSIS REGULATOR"/>
    <property type="match status" value="1"/>
</dbReference>
<dbReference type="InterPro" id="IPR013083">
    <property type="entry name" value="Znf_RING/FYVE/PHD"/>
</dbReference>
<reference evidence="7 8" key="1">
    <citation type="submission" date="2017-05" db="EMBL/GenBank/DDBJ databases">
        <title>Draft genome sequence of Elsinoe australis.</title>
        <authorList>
            <person name="Cheng Q."/>
        </authorList>
    </citation>
    <scope>NUCLEOTIDE SEQUENCE [LARGE SCALE GENOMIC DNA]</scope>
    <source>
        <strain evidence="7 8">NL1</strain>
    </source>
</reference>
<keyword evidence="1" id="KW-0479">Metal-binding</keyword>
<gene>
    <name evidence="7" type="ORF">B9Z65_7192</name>
</gene>
<dbReference type="InterPro" id="IPR017907">
    <property type="entry name" value="Znf_RING_CS"/>
</dbReference>
<dbReference type="InterPro" id="IPR001841">
    <property type="entry name" value="Znf_RING"/>
</dbReference>
<evidence type="ECO:0000256" key="3">
    <source>
        <dbReference type="ARBA" id="ARBA00022833"/>
    </source>
</evidence>
<evidence type="ECO:0000256" key="4">
    <source>
        <dbReference type="PROSITE-ProRule" id="PRU00175"/>
    </source>
</evidence>
<name>A0A2P7Z637_9PEZI</name>
<dbReference type="SUPFAM" id="SSF57850">
    <property type="entry name" value="RING/U-box"/>
    <property type="match status" value="1"/>
</dbReference>
<feature type="domain" description="RING-type" evidence="6">
    <location>
        <begin position="74"/>
        <end position="114"/>
    </location>
</feature>
<keyword evidence="2 4" id="KW-0863">Zinc-finger</keyword>
<feature type="region of interest" description="Disordered" evidence="5">
    <location>
        <begin position="1"/>
        <end position="43"/>
    </location>
</feature>
<evidence type="ECO:0000313" key="7">
    <source>
        <dbReference type="EMBL" id="PSK43678.1"/>
    </source>
</evidence>
<dbReference type="PROSITE" id="PS00518">
    <property type="entry name" value="ZF_RING_1"/>
    <property type="match status" value="1"/>
</dbReference>
<feature type="region of interest" description="Disordered" evidence="5">
    <location>
        <begin position="317"/>
        <end position="542"/>
    </location>
</feature>
<dbReference type="GO" id="GO:0061630">
    <property type="term" value="F:ubiquitin protein ligase activity"/>
    <property type="evidence" value="ECO:0007669"/>
    <property type="project" value="TreeGrafter"/>
</dbReference>
<dbReference type="GO" id="GO:0008270">
    <property type="term" value="F:zinc ion binding"/>
    <property type="evidence" value="ECO:0007669"/>
    <property type="project" value="UniProtKB-KW"/>
</dbReference>
<evidence type="ECO:0000256" key="5">
    <source>
        <dbReference type="SAM" id="MobiDB-lite"/>
    </source>
</evidence>
<dbReference type="OrthoDB" id="6105938at2759"/>
<feature type="compositionally biased region" description="Acidic residues" evidence="5">
    <location>
        <begin position="331"/>
        <end position="349"/>
    </location>
</feature>
<organism evidence="7 8">
    <name type="scientific">Elsinoe australis</name>
    <dbReference type="NCBI Taxonomy" id="40998"/>
    <lineage>
        <taxon>Eukaryota</taxon>
        <taxon>Fungi</taxon>
        <taxon>Dikarya</taxon>
        <taxon>Ascomycota</taxon>
        <taxon>Pezizomycotina</taxon>
        <taxon>Dothideomycetes</taxon>
        <taxon>Dothideomycetidae</taxon>
        <taxon>Myriangiales</taxon>
        <taxon>Elsinoaceae</taxon>
        <taxon>Elsinoe</taxon>
    </lineage>
</organism>
<dbReference type="GO" id="GO:0005634">
    <property type="term" value="C:nucleus"/>
    <property type="evidence" value="ECO:0007669"/>
    <property type="project" value="TreeGrafter"/>
</dbReference>
<evidence type="ECO:0000256" key="1">
    <source>
        <dbReference type="ARBA" id="ARBA00022723"/>
    </source>
</evidence>
<keyword evidence="3" id="KW-0862">Zinc</keyword>
<evidence type="ECO:0000313" key="8">
    <source>
        <dbReference type="Proteomes" id="UP000243723"/>
    </source>
</evidence>
<protein>
    <recommendedName>
        <fullName evidence="6">RING-type domain-containing protein</fullName>
    </recommendedName>
</protein>
<feature type="region of interest" description="Disordered" evidence="5">
    <location>
        <begin position="256"/>
        <end position="295"/>
    </location>
</feature>
<keyword evidence="8" id="KW-1185">Reference proteome</keyword>
<dbReference type="EMBL" id="NHZQ01000305">
    <property type="protein sequence ID" value="PSK43678.1"/>
    <property type="molecule type" value="Genomic_DNA"/>
</dbReference>
<dbReference type="AlphaFoldDB" id="A0A2P7Z637"/>
<feature type="compositionally biased region" description="Polar residues" evidence="5">
    <location>
        <begin position="362"/>
        <end position="371"/>
    </location>
</feature>
<dbReference type="PANTHER" id="PTHR15898:SF13">
    <property type="entry name" value="BIFUNCTIONAL APOPTOSIS REGULATOR"/>
    <property type="match status" value="1"/>
</dbReference>
<dbReference type="Proteomes" id="UP000243723">
    <property type="component" value="Unassembled WGS sequence"/>
</dbReference>
<dbReference type="Gene3D" id="3.30.40.10">
    <property type="entry name" value="Zinc/RING finger domain, C3HC4 (zinc finger)"/>
    <property type="match status" value="1"/>
</dbReference>
<feature type="compositionally biased region" description="Low complexity" evidence="5">
    <location>
        <begin position="425"/>
        <end position="447"/>
    </location>
</feature>
<proteinExistence type="predicted"/>
<evidence type="ECO:0000259" key="6">
    <source>
        <dbReference type="PROSITE" id="PS50089"/>
    </source>
</evidence>
<sequence>MDDSVSRKRQQLRHNTADSESVNDGDSRPEVPTRTEAPLDSSKAVVIPDNNDEHVQTLKLLHNDFDVLRGSLTCKICEKLFYEPYVLSCGHTYCYRCLSTWFSSTHKMSCPNCREKITQTPAPSYAIKDMVMVFAKRAELLPDDETVQEHEVWRKEEEEHLAADKNNKDPRSGGIFKGRFNGRRGVLRPVVDPTDNVARCPMCNWELEDDSCTQCGIHFDSEGYESASDDYDSYNDEIDDELDGEMAAEDPDSVWYAGELGPHEYPDGASDDSDSDASTHDGFGTRMRHRPVNLTHDDLHRQQHDFATRNAGHPIRNVWARTNGWPTDRYPEDEEDEEEEEDDEEEDGGSMDGFVVRDDSDGANSHISVSSDGEEDEPIRAQVARNANAFTWGGQPATSHRNGRRGRNRIVVESSDEENSGNETGEGAENSENSDNSSGESDSDGSSHTVGDAEGHWNGQDAYFAQRHIDSLSATQSSSSGEDEDEEDEPPRPAPSRRMNFQNRRRQPAFQRAGRATRLVNDPRTGQPTTLVDADGGYRQIG</sequence>
<dbReference type="CDD" id="cd16568">
    <property type="entry name" value="RING-HC_ScPSH1-like"/>
    <property type="match status" value="1"/>
</dbReference>
<evidence type="ECO:0000256" key="2">
    <source>
        <dbReference type="ARBA" id="ARBA00022771"/>
    </source>
</evidence>
<dbReference type="STRING" id="40998.A0A2P7Z637"/>
<dbReference type="PROSITE" id="PS50089">
    <property type="entry name" value="ZF_RING_2"/>
    <property type="match status" value="1"/>
</dbReference>
<accession>A0A2P7Z637</accession>
<comment type="caution">
    <text evidence="7">The sequence shown here is derived from an EMBL/GenBank/DDBJ whole genome shotgun (WGS) entry which is preliminary data.</text>
</comment>
<dbReference type="Pfam" id="PF13920">
    <property type="entry name" value="zf-C3HC4_3"/>
    <property type="match status" value="1"/>
</dbReference>
<dbReference type="GO" id="GO:0043161">
    <property type="term" value="P:proteasome-mediated ubiquitin-dependent protein catabolic process"/>
    <property type="evidence" value="ECO:0007669"/>
    <property type="project" value="TreeGrafter"/>
</dbReference>
<dbReference type="SMART" id="SM00184">
    <property type="entry name" value="RING"/>
    <property type="match status" value="1"/>
</dbReference>